<feature type="compositionally biased region" description="Polar residues" evidence="4">
    <location>
        <begin position="631"/>
        <end position="643"/>
    </location>
</feature>
<dbReference type="CDD" id="cd06257">
    <property type="entry name" value="DnaJ"/>
    <property type="match status" value="1"/>
</dbReference>
<dbReference type="InterPro" id="IPR009060">
    <property type="entry name" value="UBA-like_sf"/>
</dbReference>
<dbReference type="PROSITE" id="PS50076">
    <property type="entry name" value="DNAJ_2"/>
    <property type="match status" value="1"/>
</dbReference>
<reference evidence="9" key="1">
    <citation type="submission" date="2022-11" db="UniProtKB">
        <authorList>
            <consortium name="EnsemblMetazoa"/>
        </authorList>
    </citation>
    <scope>IDENTIFICATION</scope>
</reference>
<dbReference type="PROSITE" id="PS50030">
    <property type="entry name" value="UBA"/>
    <property type="match status" value="1"/>
</dbReference>
<dbReference type="SUPFAM" id="SSF54928">
    <property type="entry name" value="RNA-binding domain, RBD"/>
    <property type="match status" value="1"/>
</dbReference>
<dbReference type="GO" id="GO:0008270">
    <property type="term" value="F:zinc ion binding"/>
    <property type="evidence" value="ECO:0007669"/>
    <property type="project" value="UniProtKB-KW"/>
</dbReference>
<dbReference type="InterPro" id="IPR015940">
    <property type="entry name" value="UBA"/>
</dbReference>
<organism evidence="9 10">
    <name type="scientific">Patiria miniata</name>
    <name type="common">Bat star</name>
    <name type="synonym">Asterina miniata</name>
    <dbReference type="NCBI Taxonomy" id="46514"/>
    <lineage>
        <taxon>Eukaryota</taxon>
        <taxon>Metazoa</taxon>
        <taxon>Echinodermata</taxon>
        <taxon>Eleutherozoa</taxon>
        <taxon>Asterozoa</taxon>
        <taxon>Asteroidea</taxon>
        <taxon>Valvatacea</taxon>
        <taxon>Valvatida</taxon>
        <taxon>Asterinidae</taxon>
        <taxon>Patiria</taxon>
    </lineage>
</organism>
<keyword evidence="3" id="KW-0863">Zinc-finger</keyword>
<dbReference type="EnsemblMetazoa" id="XM_038189611.1">
    <property type="protein sequence ID" value="XP_038045539.1"/>
    <property type="gene ID" value="LOC119720084"/>
</dbReference>
<dbReference type="InterPro" id="IPR000504">
    <property type="entry name" value="RRM_dom"/>
</dbReference>
<dbReference type="GO" id="GO:0003723">
    <property type="term" value="F:RNA binding"/>
    <property type="evidence" value="ECO:0007669"/>
    <property type="project" value="UniProtKB-UniRule"/>
</dbReference>
<dbReference type="OrthoDB" id="2017782at2759"/>
<dbReference type="InterPro" id="IPR035979">
    <property type="entry name" value="RBD_domain_sf"/>
</dbReference>
<keyword evidence="1" id="KW-0694">RNA-binding</keyword>
<dbReference type="InterPro" id="IPR011990">
    <property type="entry name" value="TPR-like_helical_dom_sf"/>
</dbReference>
<evidence type="ECO:0000256" key="3">
    <source>
        <dbReference type="PROSITE-ProRule" id="PRU00723"/>
    </source>
</evidence>
<evidence type="ECO:0000259" key="7">
    <source>
        <dbReference type="PROSITE" id="PS50102"/>
    </source>
</evidence>
<feature type="compositionally biased region" description="Basic and acidic residues" evidence="4">
    <location>
        <begin position="134"/>
        <end position="152"/>
    </location>
</feature>
<keyword evidence="3" id="KW-0862">Zinc</keyword>
<evidence type="ECO:0000313" key="9">
    <source>
        <dbReference type="EnsemblMetazoa" id="XP_038045539.1"/>
    </source>
</evidence>
<protein>
    <submittedName>
        <fullName evidence="9">Uncharacterized protein</fullName>
    </submittedName>
</protein>
<dbReference type="Proteomes" id="UP000887568">
    <property type="component" value="Unplaced"/>
</dbReference>
<feature type="zinc finger region" description="C3H1-type" evidence="3">
    <location>
        <begin position="647"/>
        <end position="674"/>
    </location>
</feature>
<name>A0A913Z0W3_PATMI</name>
<dbReference type="PROSITE" id="PS50102">
    <property type="entry name" value="RRM"/>
    <property type="match status" value="1"/>
</dbReference>
<dbReference type="PANTHER" id="PTHR47678">
    <property type="entry name" value="TETRATRICOPEPTIDE REPEAT PROTEIN 31"/>
    <property type="match status" value="1"/>
</dbReference>
<dbReference type="GeneID" id="119720084"/>
<feature type="region of interest" description="Disordered" evidence="4">
    <location>
        <begin position="299"/>
        <end position="332"/>
    </location>
</feature>
<dbReference type="Gene3D" id="1.10.287.110">
    <property type="entry name" value="DnaJ domain"/>
    <property type="match status" value="1"/>
</dbReference>
<feature type="region of interest" description="Disordered" evidence="4">
    <location>
        <begin position="620"/>
        <end position="643"/>
    </location>
</feature>
<dbReference type="PROSITE" id="PS50103">
    <property type="entry name" value="ZF_C3H1"/>
    <property type="match status" value="1"/>
</dbReference>
<feature type="compositionally biased region" description="Polar residues" evidence="4">
    <location>
        <begin position="214"/>
        <end position="250"/>
    </location>
</feature>
<keyword evidence="3" id="KW-0479">Metal-binding</keyword>
<dbReference type="AlphaFoldDB" id="A0A913Z0W3"/>
<dbReference type="CDD" id="cd00590">
    <property type="entry name" value="RRM_SF"/>
    <property type="match status" value="1"/>
</dbReference>
<dbReference type="Pfam" id="PF13181">
    <property type="entry name" value="TPR_8"/>
    <property type="match status" value="3"/>
</dbReference>
<dbReference type="InterPro" id="IPR019734">
    <property type="entry name" value="TPR_rpt"/>
</dbReference>
<feature type="compositionally biased region" description="Basic residues" evidence="4">
    <location>
        <begin position="153"/>
        <end position="168"/>
    </location>
</feature>
<feature type="domain" description="J" evidence="6">
    <location>
        <begin position="7"/>
        <end position="93"/>
    </location>
</feature>
<feature type="compositionally biased region" description="Basic and acidic residues" evidence="4">
    <location>
        <begin position="169"/>
        <end position="213"/>
    </location>
</feature>
<feature type="domain" description="C3H1-type" evidence="8">
    <location>
        <begin position="647"/>
        <end position="674"/>
    </location>
</feature>
<dbReference type="InterPro" id="IPR012677">
    <property type="entry name" value="Nucleotide-bd_a/b_plait_sf"/>
</dbReference>
<accession>A0A913Z0W3</accession>
<dbReference type="Gene3D" id="1.10.8.10">
    <property type="entry name" value="DNA helicase RuvA subunit, C-terminal domain"/>
    <property type="match status" value="1"/>
</dbReference>
<proteinExistence type="predicted"/>
<dbReference type="SMART" id="SM00271">
    <property type="entry name" value="DnaJ"/>
    <property type="match status" value="1"/>
</dbReference>
<keyword evidence="2" id="KW-0802">TPR repeat</keyword>
<dbReference type="SMART" id="SM00360">
    <property type="entry name" value="RRM"/>
    <property type="match status" value="1"/>
</dbReference>
<feature type="domain" description="RRM" evidence="7">
    <location>
        <begin position="527"/>
        <end position="599"/>
    </location>
</feature>
<evidence type="ECO:0000259" key="8">
    <source>
        <dbReference type="PROSITE" id="PS50103"/>
    </source>
</evidence>
<sequence>MSLDKAKACDILGVPRGASEADIRAAYKRLALKWHPDKHANDDIATEKFQEISAAYKCLTAEDKTEYVLTMEDMFELFAQIFFGSRASYNGYIDTSDDDYDDDSDEDFWESVESKRRTFHRKTTEYSYTANRPTESEASKNAEELMQEEERQKKSREKRKSKKKRQREKKREEKVKQEEEEAKKAEEKRRKAEFLQKAKESAEKARREAEKKQQMSQSTNSQIPHQGTTKSTSTSKVNHDTISNNFNSTKSRTRAPNDVKVKTGTTGSRVRVPSDSVADDDILGWDQHSAFFAGAAATVKRSTTSAPTAAKPEKNKKKGGAKGQNEEAESIDNMDPIVLQSRQTAVKGNEMANLGHYSAAIELFTQAIELDPRDFRFFGNRSFCYDRLEQYESAIKDANRAITLAKDWPKGYFRKGRALAGLKRFGEAETAFEHVLKLDKNCEDAVEELHKVRVYRLMEMGFNRPQSDAAIRQYGSVQAALDALLTNGVEGVINSFPDDVYISDEEDYITETIERSKLDSCNPLNLRSLWVGNLHSTISEKQLRDLFGPFGEIESLRRLPDRFCAFINYKRPEEAARALEQLQGVEVGGRYLLIKFPDNPIVEGQPRTTVLKKTNVAAAAGKQPQPKIAQPVSQTQNDASGNKVTGPVNGNECYFWRTTGCVFGDRCKYKHLKQSKGADLKPWQKVVYDN</sequence>
<feature type="domain" description="UBA" evidence="5">
    <location>
        <begin position="445"/>
        <end position="487"/>
    </location>
</feature>
<dbReference type="InterPro" id="IPR000571">
    <property type="entry name" value="Znf_CCCH"/>
</dbReference>
<dbReference type="SUPFAM" id="SSF48452">
    <property type="entry name" value="TPR-like"/>
    <property type="match status" value="1"/>
</dbReference>
<dbReference type="OMA" id="KLNGHCI"/>
<dbReference type="PRINTS" id="PR00625">
    <property type="entry name" value="JDOMAIN"/>
</dbReference>
<evidence type="ECO:0000259" key="6">
    <source>
        <dbReference type="PROSITE" id="PS50076"/>
    </source>
</evidence>
<dbReference type="PANTHER" id="PTHR47678:SF4">
    <property type="entry name" value="SHOCK PROTEIN 70 (HSP70)-INTERACTING PROTEIN, PUTATIVE-RELATED"/>
    <property type="match status" value="1"/>
</dbReference>
<dbReference type="SUPFAM" id="SSF46934">
    <property type="entry name" value="UBA-like"/>
    <property type="match status" value="1"/>
</dbReference>
<evidence type="ECO:0000259" key="5">
    <source>
        <dbReference type="PROSITE" id="PS50030"/>
    </source>
</evidence>
<dbReference type="SUPFAM" id="SSF46565">
    <property type="entry name" value="Chaperone J-domain"/>
    <property type="match status" value="1"/>
</dbReference>
<evidence type="ECO:0000256" key="2">
    <source>
        <dbReference type="PROSITE-ProRule" id="PRU00339"/>
    </source>
</evidence>
<dbReference type="RefSeq" id="XP_038045539.1">
    <property type="nucleotide sequence ID" value="XM_038189611.1"/>
</dbReference>
<dbReference type="SMART" id="SM00028">
    <property type="entry name" value="TPR"/>
    <property type="match status" value="3"/>
</dbReference>
<feature type="repeat" description="TPR" evidence="2">
    <location>
        <begin position="341"/>
        <end position="374"/>
    </location>
</feature>
<dbReference type="InterPro" id="IPR001623">
    <property type="entry name" value="DnaJ_domain"/>
</dbReference>
<dbReference type="Gene3D" id="3.30.70.330">
    <property type="match status" value="1"/>
</dbReference>
<dbReference type="InterPro" id="IPR036869">
    <property type="entry name" value="J_dom_sf"/>
</dbReference>
<feature type="region of interest" description="Disordered" evidence="4">
    <location>
        <begin position="127"/>
        <end position="273"/>
    </location>
</feature>
<evidence type="ECO:0000313" key="10">
    <source>
        <dbReference type="Proteomes" id="UP000887568"/>
    </source>
</evidence>
<evidence type="ECO:0000256" key="1">
    <source>
        <dbReference type="PROSITE-ProRule" id="PRU00176"/>
    </source>
</evidence>
<dbReference type="Pfam" id="PF00076">
    <property type="entry name" value="RRM_1"/>
    <property type="match status" value="1"/>
</dbReference>
<dbReference type="Gene3D" id="1.25.40.10">
    <property type="entry name" value="Tetratricopeptide repeat domain"/>
    <property type="match status" value="1"/>
</dbReference>
<evidence type="ECO:0000256" key="4">
    <source>
        <dbReference type="SAM" id="MobiDB-lite"/>
    </source>
</evidence>
<dbReference type="PROSITE" id="PS50005">
    <property type="entry name" value="TPR"/>
    <property type="match status" value="1"/>
</dbReference>
<dbReference type="Pfam" id="PF00226">
    <property type="entry name" value="DnaJ"/>
    <property type="match status" value="1"/>
</dbReference>
<keyword evidence="10" id="KW-1185">Reference proteome</keyword>